<gene>
    <name evidence="1" type="ORF">FHS54_000498</name>
</gene>
<dbReference type="EMBL" id="JAASQR010000001">
    <property type="protein sequence ID" value="NIJ15549.1"/>
    <property type="molecule type" value="Genomic_DNA"/>
</dbReference>
<organism evidence="1 2">
    <name type="scientific">Sphingobium vermicomposti</name>
    <dbReference type="NCBI Taxonomy" id="529005"/>
    <lineage>
        <taxon>Bacteria</taxon>
        <taxon>Pseudomonadati</taxon>
        <taxon>Pseudomonadota</taxon>
        <taxon>Alphaproteobacteria</taxon>
        <taxon>Sphingomonadales</taxon>
        <taxon>Sphingomonadaceae</taxon>
        <taxon>Sphingobium</taxon>
    </lineage>
</organism>
<proteinExistence type="predicted"/>
<comment type="caution">
    <text evidence="1">The sequence shown here is derived from an EMBL/GenBank/DDBJ whole genome shotgun (WGS) entry which is preliminary data.</text>
</comment>
<sequence length="406" mass="44339">MKDMISHGLDRRVAAGLLAVGGMMAVGASAPQPQSFSFALTNIYVAAYEDEKACRALSLSSSDLFLKSLPPAEREKYGAPDKVQDLHKLMGQRLGFKMVPTGKVSGPNGSMAQLSDAEQDALRQKYSIPKGKGIVAFLGTRFAYDSCTNPDDFPFMQKGNEEYRGPIAYGIDLDRLANKDDYVSLDQKPGVDNQLIRAVGCTFSTRDFGTPKVADEVITSMSSPTLVELSGVDHPANDDDVTVRLYASASPLELSGAGKPLAWASLDVDPDRRFMAQVKGKIRNGELLTEPFDLRLRLREQIIDSYREVRQARIQAKIKPGEAIEGGIYGYHTLASIEDNYHQSTQVGANLTRMSCPALIKAVRRYADAFPDPKTGRNTAISSALRFKGVPVFLIKPQQVAQGVQQ</sequence>
<evidence type="ECO:0000313" key="1">
    <source>
        <dbReference type="EMBL" id="NIJ15549.1"/>
    </source>
</evidence>
<keyword evidence="2" id="KW-1185">Reference proteome</keyword>
<dbReference type="RefSeq" id="WP_167302199.1">
    <property type="nucleotide sequence ID" value="NZ_JAASQR010000001.1"/>
</dbReference>
<accession>A0A846M0H3</accession>
<name>A0A846M0H3_9SPHN</name>
<evidence type="ECO:0000313" key="2">
    <source>
        <dbReference type="Proteomes" id="UP000576821"/>
    </source>
</evidence>
<dbReference type="Proteomes" id="UP000576821">
    <property type="component" value="Unassembled WGS sequence"/>
</dbReference>
<reference evidence="1 2" key="1">
    <citation type="submission" date="2020-03" db="EMBL/GenBank/DDBJ databases">
        <title>Genomic Encyclopedia of Type Strains, Phase IV (KMG-IV): sequencing the most valuable type-strain genomes for metagenomic binning, comparative biology and taxonomic classification.</title>
        <authorList>
            <person name="Goeker M."/>
        </authorList>
    </citation>
    <scope>NUCLEOTIDE SEQUENCE [LARGE SCALE GENOMIC DNA]</scope>
    <source>
        <strain evidence="1 2">DSM 21299</strain>
    </source>
</reference>
<dbReference type="AlphaFoldDB" id="A0A846M0H3"/>
<protein>
    <submittedName>
        <fullName evidence="1">Uncharacterized protein</fullName>
    </submittedName>
</protein>